<feature type="compositionally biased region" description="Basic and acidic residues" evidence="1">
    <location>
        <begin position="120"/>
        <end position="131"/>
    </location>
</feature>
<dbReference type="OrthoDB" id="9768004at2"/>
<dbReference type="InterPro" id="IPR005532">
    <property type="entry name" value="SUMF_dom"/>
</dbReference>
<dbReference type="SUPFAM" id="SSF56436">
    <property type="entry name" value="C-type lectin-like"/>
    <property type="match status" value="1"/>
</dbReference>
<protein>
    <recommendedName>
        <fullName evidence="2">Protein kinase domain-containing protein</fullName>
    </recommendedName>
</protein>
<evidence type="ECO:0000256" key="1">
    <source>
        <dbReference type="SAM" id="MobiDB-lite"/>
    </source>
</evidence>
<dbReference type="Pfam" id="PF00069">
    <property type="entry name" value="Pkinase"/>
    <property type="match status" value="1"/>
</dbReference>
<dbReference type="AlphaFoldDB" id="A0A4U0NND3"/>
<dbReference type="SMART" id="SM00220">
    <property type="entry name" value="S_TKc"/>
    <property type="match status" value="1"/>
</dbReference>
<accession>A0A4U0NND3</accession>
<evidence type="ECO:0000259" key="2">
    <source>
        <dbReference type="PROSITE" id="PS50011"/>
    </source>
</evidence>
<feature type="region of interest" description="Disordered" evidence="1">
    <location>
        <begin position="625"/>
        <end position="652"/>
    </location>
</feature>
<dbReference type="InterPro" id="IPR008271">
    <property type="entry name" value="Ser/Thr_kinase_AS"/>
</dbReference>
<dbReference type="GO" id="GO:0005524">
    <property type="term" value="F:ATP binding"/>
    <property type="evidence" value="ECO:0007669"/>
    <property type="project" value="InterPro"/>
</dbReference>
<dbReference type="PROSITE" id="PS00108">
    <property type="entry name" value="PROTEIN_KINASE_ST"/>
    <property type="match status" value="1"/>
</dbReference>
<dbReference type="SUPFAM" id="SSF56112">
    <property type="entry name" value="Protein kinase-like (PK-like)"/>
    <property type="match status" value="1"/>
</dbReference>
<dbReference type="PROSITE" id="PS50011">
    <property type="entry name" value="PROTEIN_KINASE_DOM"/>
    <property type="match status" value="1"/>
</dbReference>
<feature type="region of interest" description="Disordered" evidence="1">
    <location>
        <begin position="120"/>
        <end position="143"/>
    </location>
</feature>
<dbReference type="InterPro" id="IPR016187">
    <property type="entry name" value="CTDL_fold"/>
</dbReference>
<proteinExistence type="predicted"/>
<feature type="compositionally biased region" description="Gly residues" evidence="1">
    <location>
        <begin position="134"/>
        <end position="143"/>
    </location>
</feature>
<dbReference type="EMBL" id="SUMB01000003">
    <property type="protein sequence ID" value="TJZ55917.1"/>
    <property type="molecule type" value="Genomic_DNA"/>
</dbReference>
<dbReference type="InterPro" id="IPR000719">
    <property type="entry name" value="Prot_kinase_dom"/>
</dbReference>
<gene>
    <name evidence="3" type="ORF">FCH28_11600</name>
</gene>
<dbReference type="Proteomes" id="UP000308697">
    <property type="component" value="Unassembled WGS sequence"/>
</dbReference>
<keyword evidence="4" id="KW-1185">Reference proteome</keyword>
<dbReference type="Gene3D" id="3.90.1580.10">
    <property type="entry name" value="paralog of FGE (formylglycine-generating enzyme)"/>
    <property type="match status" value="1"/>
</dbReference>
<dbReference type="Pfam" id="PF03781">
    <property type="entry name" value="FGE-sulfatase"/>
    <property type="match status" value="1"/>
</dbReference>
<comment type="caution">
    <text evidence="3">The sequence shown here is derived from an EMBL/GenBank/DDBJ whole genome shotgun (WGS) entry which is preliminary data.</text>
</comment>
<reference evidence="3 4" key="1">
    <citation type="submission" date="2019-04" db="EMBL/GenBank/DDBJ databases">
        <title>Streptomyces piniterrae sp. nov., a heliquinomycin-producing actinomycete isolated from rhizosphere soil of Pinus yunnanensis.</title>
        <authorList>
            <person name="Zhuang X."/>
            <person name="Zhao J."/>
        </authorList>
    </citation>
    <scope>NUCLEOTIDE SEQUENCE [LARGE SCALE GENOMIC DNA]</scope>
    <source>
        <strain evidence="4">jys28</strain>
    </source>
</reference>
<name>A0A4U0NND3_9ACTN</name>
<feature type="compositionally biased region" description="Low complexity" evidence="1">
    <location>
        <begin position="630"/>
        <end position="642"/>
    </location>
</feature>
<organism evidence="3 4">
    <name type="scientific">Streptomyces piniterrae</name>
    <dbReference type="NCBI Taxonomy" id="2571125"/>
    <lineage>
        <taxon>Bacteria</taxon>
        <taxon>Bacillati</taxon>
        <taxon>Actinomycetota</taxon>
        <taxon>Actinomycetes</taxon>
        <taxon>Kitasatosporales</taxon>
        <taxon>Streptomycetaceae</taxon>
        <taxon>Streptomyces</taxon>
    </lineage>
</organism>
<feature type="region of interest" description="Disordered" evidence="1">
    <location>
        <begin position="1"/>
        <end position="22"/>
    </location>
</feature>
<sequence length="667" mass="71301">MAARTGVGTRSGAAARPGRERKMAIEADPHEGLRTGARLSTGHEVREVRRGGFSEVGVVEGRYGERLAVKRIRGEVRARLGSAADRAFLHECEVAVARLGQAPCTARPVLAMPALEQVEDGPRAADADGAKADGAGGANGGGAEADGRVAEVIRMALGPALFMEYVDGPALAELLAAGRLSLSQSARVCGGVASALAHAHAAEVCHRDLKPTNILLTRANEVRLIDWGLSGAGELADVTTRIEYLSPQRVERMDLATPADDVYALGMIFHQCLTGRLTGHWPLSEPGALRRELAERCPDVPEELAHIVVAMLSPRPEDRPTAQAIADTLLHDDMAGTLAEQDLYRPYCQGCGYIGPGPGRGRGTGGGTACPVCGEHLIRRVDRAPAPGMVRIPAGPFIHGLSDSQARYALITARMGPDDDQVRQLTADGGPRKVFCRVFDIDRTPVTNAQYAEFVEAVNYPKPQGFREVLAEAPDHPVTSVSWRDALCYALWRGKRLPAPLEWEKAARGAEDDRMYPWGSTFERARCYGPPGVPRLRSVATSPVGALPAGQSPWGVLDMTGNVNEWVAAGSVRGFRGVRGGAAGELLEVYGLVSYQSQARVDHADPSIGFRCASDVGHEIVPYDPEESAEPAASPEPGAPTGPHGPALRGIREFHDLREYPERFRSS</sequence>
<feature type="domain" description="Protein kinase" evidence="2">
    <location>
        <begin position="42"/>
        <end position="334"/>
    </location>
</feature>
<evidence type="ECO:0000313" key="4">
    <source>
        <dbReference type="Proteomes" id="UP000308697"/>
    </source>
</evidence>
<dbReference type="InterPro" id="IPR042095">
    <property type="entry name" value="SUMF_sf"/>
</dbReference>
<evidence type="ECO:0000313" key="3">
    <source>
        <dbReference type="EMBL" id="TJZ55917.1"/>
    </source>
</evidence>
<dbReference type="InterPro" id="IPR051043">
    <property type="entry name" value="Sulfatase_Mod_Factor_Kinase"/>
</dbReference>
<dbReference type="GO" id="GO:0120147">
    <property type="term" value="F:formylglycine-generating oxidase activity"/>
    <property type="evidence" value="ECO:0007669"/>
    <property type="project" value="TreeGrafter"/>
</dbReference>
<dbReference type="PANTHER" id="PTHR23150:SF19">
    <property type="entry name" value="FORMYLGLYCINE-GENERATING ENZYME"/>
    <property type="match status" value="1"/>
</dbReference>
<dbReference type="InterPro" id="IPR011009">
    <property type="entry name" value="Kinase-like_dom_sf"/>
</dbReference>
<dbReference type="Gene3D" id="1.10.510.10">
    <property type="entry name" value="Transferase(Phosphotransferase) domain 1"/>
    <property type="match status" value="1"/>
</dbReference>
<dbReference type="GO" id="GO:0004672">
    <property type="term" value="F:protein kinase activity"/>
    <property type="evidence" value="ECO:0007669"/>
    <property type="project" value="InterPro"/>
</dbReference>
<dbReference type="PANTHER" id="PTHR23150">
    <property type="entry name" value="SULFATASE MODIFYING FACTOR 1, 2"/>
    <property type="match status" value="1"/>
</dbReference>